<reference evidence="12 13" key="1">
    <citation type="journal article" name="Nat. Commun.">
        <title>Undinarchaeota illuminate DPANN phylogeny and the impact of gene transfer on archaeal evolution.</title>
        <authorList>
            <person name="Dombrowski N."/>
            <person name="Williams T.A."/>
            <person name="Sun J."/>
            <person name="Woodcroft B.J."/>
            <person name="Lee J.H."/>
            <person name="Minh B.Q."/>
            <person name="Rinke C."/>
            <person name="Spang A."/>
        </authorList>
    </citation>
    <scope>NUCLEOTIDE SEQUENCE [LARGE SCALE GENOMIC DNA]</scope>
    <source>
        <strain evidence="12">MAG_bin17</strain>
    </source>
</reference>
<feature type="transmembrane region" description="Helical" evidence="10">
    <location>
        <begin position="60"/>
        <end position="79"/>
    </location>
</feature>
<keyword evidence="8 10" id="KW-0472">Membrane</keyword>
<evidence type="ECO:0000256" key="7">
    <source>
        <dbReference type="ARBA" id="ARBA00023065"/>
    </source>
</evidence>
<dbReference type="PANTHER" id="PTHR43562">
    <property type="entry name" value="NAPA-TYPE SODIUM/HYDROGEN ANTIPORTER"/>
    <property type="match status" value="1"/>
</dbReference>
<evidence type="ECO:0000256" key="5">
    <source>
        <dbReference type="ARBA" id="ARBA00022989"/>
    </source>
</evidence>
<dbReference type="EMBL" id="DVAD01000014">
    <property type="protein sequence ID" value="HIJ99651.1"/>
    <property type="molecule type" value="Genomic_DNA"/>
</dbReference>
<dbReference type="Pfam" id="PF00999">
    <property type="entry name" value="Na_H_Exchanger"/>
    <property type="match status" value="1"/>
</dbReference>
<organism evidence="12 13">
    <name type="scientific">Candidatus Undinarchaeum marinum</name>
    <dbReference type="NCBI Taxonomy" id="2756141"/>
    <lineage>
        <taxon>Archaea</taxon>
        <taxon>Candidatus Undinarchaeota</taxon>
        <taxon>Candidatus Undinarchaeia</taxon>
        <taxon>Candidatus Undinarchaeales</taxon>
        <taxon>Candidatus Undinarchaeaceae</taxon>
        <taxon>Candidatus Undinarchaeum</taxon>
    </lineage>
</organism>
<dbReference type="InterPro" id="IPR006153">
    <property type="entry name" value="Cation/H_exchanger_TM"/>
</dbReference>
<keyword evidence="4 10" id="KW-0812">Transmembrane</keyword>
<keyword evidence="2" id="KW-0813">Transport</keyword>
<dbReference type="GO" id="GO:0006814">
    <property type="term" value="P:sodium ion transport"/>
    <property type="evidence" value="ECO:0007669"/>
    <property type="project" value="UniProtKB-KW"/>
</dbReference>
<dbReference type="PANTHER" id="PTHR43562:SF3">
    <property type="entry name" value="SODIUM ION_PROTON EXCHANGER (EUROFUNG)"/>
    <property type="match status" value="1"/>
</dbReference>
<evidence type="ECO:0000256" key="1">
    <source>
        <dbReference type="ARBA" id="ARBA00004141"/>
    </source>
</evidence>
<evidence type="ECO:0000256" key="4">
    <source>
        <dbReference type="ARBA" id="ARBA00022692"/>
    </source>
</evidence>
<feature type="transmembrane region" description="Helical" evidence="10">
    <location>
        <begin position="91"/>
        <end position="114"/>
    </location>
</feature>
<keyword evidence="7" id="KW-0406">Ion transport</keyword>
<evidence type="ECO:0000313" key="13">
    <source>
        <dbReference type="Proteomes" id="UP000604391"/>
    </source>
</evidence>
<keyword evidence="9" id="KW-0739">Sodium transport</keyword>
<keyword evidence="3" id="KW-0050">Antiport</keyword>
<evidence type="ECO:0000256" key="8">
    <source>
        <dbReference type="ARBA" id="ARBA00023136"/>
    </source>
</evidence>
<feature type="transmembrane region" description="Helical" evidence="10">
    <location>
        <begin position="295"/>
        <end position="319"/>
    </location>
</feature>
<accession>A0A832V259</accession>
<evidence type="ECO:0000313" key="12">
    <source>
        <dbReference type="EMBL" id="HIJ99651.1"/>
    </source>
</evidence>
<keyword evidence="5 10" id="KW-1133">Transmembrane helix</keyword>
<comment type="caution">
    <text evidence="12">The sequence shown here is derived from an EMBL/GenBank/DDBJ whole genome shotgun (WGS) entry which is preliminary data.</text>
</comment>
<protein>
    <submittedName>
        <fullName evidence="12">Cation:proton antiporter</fullName>
    </submittedName>
</protein>
<gene>
    <name evidence="12" type="ORF">H1011_02405</name>
</gene>
<dbReference type="AlphaFoldDB" id="A0A832V259"/>
<evidence type="ECO:0000256" key="2">
    <source>
        <dbReference type="ARBA" id="ARBA00022448"/>
    </source>
</evidence>
<dbReference type="Gene3D" id="1.20.1530.20">
    <property type="match status" value="1"/>
</dbReference>
<dbReference type="GO" id="GO:0016020">
    <property type="term" value="C:membrane"/>
    <property type="evidence" value="ECO:0007669"/>
    <property type="project" value="UniProtKB-SubCell"/>
</dbReference>
<dbReference type="GO" id="GO:1902600">
    <property type="term" value="P:proton transmembrane transport"/>
    <property type="evidence" value="ECO:0007669"/>
    <property type="project" value="InterPro"/>
</dbReference>
<dbReference type="Proteomes" id="UP000604391">
    <property type="component" value="Unassembled WGS sequence"/>
</dbReference>
<comment type="subcellular location">
    <subcellularLocation>
        <location evidence="1">Membrane</location>
        <topology evidence="1">Multi-pass membrane protein</topology>
    </subcellularLocation>
</comment>
<evidence type="ECO:0000256" key="10">
    <source>
        <dbReference type="SAM" id="Phobius"/>
    </source>
</evidence>
<keyword evidence="6" id="KW-0915">Sodium</keyword>
<feature type="transmembrane region" description="Helical" evidence="10">
    <location>
        <begin position="269"/>
        <end position="289"/>
    </location>
</feature>
<feature type="transmembrane region" description="Helical" evidence="10">
    <location>
        <begin position="187"/>
        <end position="206"/>
    </location>
</feature>
<dbReference type="InterPro" id="IPR038770">
    <property type="entry name" value="Na+/solute_symporter_sf"/>
</dbReference>
<feature type="transmembrane region" description="Helical" evidence="10">
    <location>
        <begin position="120"/>
        <end position="139"/>
    </location>
</feature>
<dbReference type="GO" id="GO:0015297">
    <property type="term" value="F:antiporter activity"/>
    <property type="evidence" value="ECO:0007669"/>
    <property type="project" value="UniProtKB-KW"/>
</dbReference>
<sequence length="387" mass="42280">MIDLLVSVIILLFLARLCGALAEIIGLSAIVGEIFAGISVGSTLFPQFTYLFTESVLLEGMADIGIIFLIFLVGLKINLKSFEKFLRTGAIIAMFGAFIPFFAGTYLGFAYFSWNPVQSLFLGGIMMASSMAIAGRMLYDCRLLNKRVGTLAIDAVLVGELLSLLMLIFLVQLVNNSTFSLQSLAKSTVYVAVFFAAVILLGKYISKYIEILGKFLNLRVKEGLLSMVIILVFTLSLIAEAIGVSMVIGAFLAGLVLHERHLKKIEHEIYSMAYGLFIPLFFALLGVYVNLFEMIAMWPLLLSIFSVAVISRLFSAYLGARVSGMNSKNSFIISLVMTPRAEVAFIISSVALLNGVFSSSVYSAVIGALILTIVVVPPVFRRVVWTK</sequence>
<feature type="domain" description="Cation/H+ exchanger transmembrane" evidence="11">
    <location>
        <begin position="13"/>
        <end position="383"/>
    </location>
</feature>
<evidence type="ECO:0000256" key="6">
    <source>
        <dbReference type="ARBA" id="ARBA00023053"/>
    </source>
</evidence>
<name>A0A832V259_9ARCH</name>
<evidence type="ECO:0000259" key="11">
    <source>
        <dbReference type="Pfam" id="PF00999"/>
    </source>
</evidence>
<feature type="transmembrane region" description="Helical" evidence="10">
    <location>
        <begin position="359"/>
        <end position="380"/>
    </location>
</feature>
<evidence type="ECO:0000256" key="3">
    <source>
        <dbReference type="ARBA" id="ARBA00022449"/>
    </source>
</evidence>
<evidence type="ECO:0000256" key="9">
    <source>
        <dbReference type="ARBA" id="ARBA00023201"/>
    </source>
</evidence>
<feature type="transmembrane region" description="Helical" evidence="10">
    <location>
        <begin position="331"/>
        <end position="353"/>
    </location>
</feature>
<feature type="transmembrane region" description="Helical" evidence="10">
    <location>
        <begin position="151"/>
        <end position="175"/>
    </location>
</feature>
<proteinExistence type="predicted"/>
<keyword evidence="13" id="KW-1185">Reference proteome</keyword>